<feature type="region of interest" description="Disordered" evidence="3">
    <location>
        <begin position="1373"/>
        <end position="1394"/>
    </location>
</feature>
<dbReference type="GO" id="GO:0000266">
    <property type="term" value="P:mitochondrial fission"/>
    <property type="evidence" value="ECO:0007669"/>
    <property type="project" value="TreeGrafter"/>
</dbReference>
<dbReference type="InterPro" id="IPR027417">
    <property type="entry name" value="P-loop_NTPase"/>
</dbReference>
<dbReference type="Proteomes" id="UP000541154">
    <property type="component" value="Unassembled WGS sequence"/>
</dbReference>
<dbReference type="GO" id="GO:0008017">
    <property type="term" value="F:microtubule binding"/>
    <property type="evidence" value="ECO:0007669"/>
    <property type="project" value="TreeGrafter"/>
</dbReference>
<organism evidence="6 7">
    <name type="scientific">Petromyces alliaceus</name>
    <name type="common">Aspergillus alliaceus</name>
    <dbReference type="NCBI Taxonomy" id="209559"/>
    <lineage>
        <taxon>Eukaryota</taxon>
        <taxon>Fungi</taxon>
        <taxon>Dikarya</taxon>
        <taxon>Ascomycota</taxon>
        <taxon>Pezizomycotina</taxon>
        <taxon>Eurotiomycetes</taxon>
        <taxon>Eurotiomycetidae</taxon>
        <taxon>Eurotiales</taxon>
        <taxon>Aspergillaceae</taxon>
        <taxon>Aspergillus</taxon>
        <taxon>Aspergillus subgen. Circumdati</taxon>
    </lineage>
</organism>
<keyword evidence="7" id="KW-1185">Reference proteome</keyword>
<evidence type="ECO:0008006" key="8">
    <source>
        <dbReference type="Google" id="ProtNLM"/>
    </source>
</evidence>
<comment type="caution">
    <text evidence="6">The sequence shown here is derived from an EMBL/GenBank/DDBJ whole genome shotgun (WGS) entry which is preliminary data.</text>
</comment>
<feature type="domain" description="GED" evidence="4">
    <location>
        <begin position="1594"/>
        <end position="1685"/>
    </location>
</feature>
<dbReference type="SMART" id="SM00053">
    <property type="entry name" value="DYNc"/>
    <property type="match status" value="1"/>
</dbReference>
<dbReference type="PANTHER" id="PTHR11566:SF66">
    <property type="entry name" value="INTERFERON-INDUCED GTP-BINDING PROTEIN MX"/>
    <property type="match status" value="1"/>
</dbReference>
<dbReference type="CDD" id="cd08771">
    <property type="entry name" value="DLP_1"/>
    <property type="match status" value="1"/>
</dbReference>
<dbReference type="GO" id="GO:0016020">
    <property type="term" value="C:membrane"/>
    <property type="evidence" value="ECO:0007669"/>
    <property type="project" value="TreeGrafter"/>
</dbReference>
<dbReference type="InterPro" id="IPR045063">
    <property type="entry name" value="Dynamin_N"/>
</dbReference>
<protein>
    <recommendedName>
        <fullName evidence="8">GED domain-containing protein</fullName>
    </recommendedName>
</protein>
<dbReference type="GO" id="GO:0006897">
    <property type="term" value="P:endocytosis"/>
    <property type="evidence" value="ECO:0007669"/>
    <property type="project" value="TreeGrafter"/>
</dbReference>
<accession>A0A8H6A899</accession>
<keyword evidence="2" id="KW-0342">GTP-binding</keyword>
<dbReference type="PRINTS" id="PR00195">
    <property type="entry name" value="DYNAMIN"/>
</dbReference>
<reference evidence="6 7" key="1">
    <citation type="submission" date="2019-04" db="EMBL/GenBank/DDBJ databases">
        <title>Aspergillus burnettii sp. nov., novel species from soil in southeast Queensland.</title>
        <authorList>
            <person name="Gilchrist C.L.M."/>
            <person name="Pitt J.I."/>
            <person name="Lange L."/>
            <person name="Lacey H.J."/>
            <person name="Vuong D."/>
            <person name="Midgley D.J."/>
            <person name="Greenfield P."/>
            <person name="Bradbury M."/>
            <person name="Lacey E."/>
            <person name="Busk P.K."/>
            <person name="Pilgaard B."/>
            <person name="Chooi Y.H."/>
            <person name="Piggott A.M."/>
        </authorList>
    </citation>
    <scope>NUCLEOTIDE SEQUENCE [LARGE SCALE GENOMIC DNA]</scope>
    <source>
        <strain evidence="6 7">FRR 5400</strain>
    </source>
</reference>
<dbReference type="GO" id="GO:0003924">
    <property type="term" value="F:GTPase activity"/>
    <property type="evidence" value="ECO:0007669"/>
    <property type="project" value="InterPro"/>
</dbReference>
<dbReference type="GO" id="GO:0005874">
    <property type="term" value="C:microtubule"/>
    <property type="evidence" value="ECO:0007669"/>
    <property type="project" value="TreeGrafter"/>
</dbReference>
<evidence type="ECO:0000313" key="7">
    <source>
        <dbReference type="Proteomes" id="UP000541154"/>
    </source>
</evidence>
<proteinExistence type="predicted"/>
<gene>
    <name evidence="6" type="ORF">ETB97_009816</name>
</gene>
<dbReference type="InterPro" id="IPR020850">
    <property type="entry name" value="GED_dom"/>
</dbReference>
<feature type="domain" description="Dynamin-type G" evidence="5">
    <location>
        <begin position="990"/>
        <end position="1266"/>
    </location>
</feature>
<dbReference type="Pfam" id="PF00350">
    <property type="entry name" value="Dynamin_N"/>
    <property type="match status" value="1"/>
</dbReference>
<dbReference type="InterPro" id="IPR022812">
    <property type="entry name" value="Dynamin"/>
</dbReference>
<dbReference type="PROSITE" id="PS51388">
    <property type="entry name" value="GED"/>
    <property type="match status" value="1"/>
</dbReference>
<dbReference type="Gene3D" id="3.40.50.300">
    <property type="entry name" value="P-loop containing nucleotide triphosphate hydrolases"/>
    <property type="match status" value="1"/>
</dbReference>
<evidence type="ECO:0000256" key="2">
    <source>
        <dbReference type="ARBA" id="ARBA00023134"/>
    </source>
</evidence>
<evidence type="ECO:0000256" key="3">
    <source>
        <dbReference type="SAM" id="MobiDB-lite"/>
    </source>
</evidence>
<dbReference type="EMBL" id="SPNV01000049">
    <property type="protein sequence ID" value="KAF5863572.1"/>
    <property type="molecule type" value="Genomic_DNA"/>
</dbReference>
<evidence type="ECO:0000259" key="4">
    <source>
        <dbReference type="PROSITE" id="PS51388"/>
    </source>
</evidence>
<name>A0A8H6A899_PETAA</name>
<evidence type="ECO:0000256" key="1">
    <source>
        <dbReference type="ARBA" id="ARBA00022741"/>
    </source>
</evidence>
<dbReference type="GO" id="GO:0005739">
    <property type="term" value="C:mitochondrion"/>
    <property type="evidence" value="ECO:0007669"/>
    <property type="project" value="TreeGrafter"/>
</dbReference>
<dbReference type="GO" id="GO:0016559">
    <property type="term" value="P:peroxisome fission"/>
    <property type="evidence" value="ECO:0007669"/>
    <property type="project" value="TreeGrafter"/>
</dbReference>
<dbReference type="PANTHER" id="PTHR11566">
    <property type="entry name" value="DYNAMIN"/>
    <property type="match status" value="1"/>
</dbReference>
<sequence length="1685" mass="188410">MRILAQSELMKNQKHAVVMGPQHDFQVLQTLEGDALFFSIGDNGVFYMTREARASESGWNRINLCHTLPKGHSNAATGSAKAFAISQNPQNLAVDVALVLTQGGSDSLYISKNNPTTTDYWRERVSWIPIPFDSTSIPVPPSLQIVDLYMMTMPSEAGPGTLTCFVDILRAHSDGFQLLDRYNIEPDLTVKWVKHTLPNNVEAGSISSCLGRRPEDPVSGIYTFGKIGGSTSLIFTPAKNVWSAHSPPKSTRPVHPTRTTSIASTLNKNRCTNLFLAAEGGLYLFQPNQQKEGATPTLVLPSFRVCGTNTFAGTSTLRAGTVGKSTAVWGLNPQQDLVYTTCPTGHEADPKMWSAPLRIYYKVLHFTFYLNIKASMNILFTQVEGGKLLQLTQDPGISTWCQRSITLPTTYLDDVVECTTFTSHVRITDDNGMLASEKPVFIRSTLPVSVYINNVYFKLDSSSSVEVKTDATGSLAIIQETNSLPAICLQVICEDQTVKLDPQSKLIEKLSAVTSGNDLTKIRITDAQGDTHPLVSPDVSDNDKQVVASCVSQLLKARSTLPSDGSIKATTLETRASMLEASYWGVARDTKTNALRYVEGDNSCLSLLFNQTGCSSLPVVELVADDALGAISTAAGDLFNFLRSVWENVESFFVKEINGISQFFAWIGGKIYTTVLDCLTAVSDAIEFVFKHINVSFEKLVAWLGFLFNWDDILRTHRVIKNVLRQYTRKLVDEVDNLEDQVHRGFEELKQNIHSWADLPDSGQTVAEQQRKAPEVPGSDSPQCNWALYHTANAFPKTDQNVHYERREASNADGDWQPLINTLDEEKKVIMNTGKQIKELAGQIQTMSPIKIIQKIIGISGEFIVGSAENLVLELLEVVKQVIKGIWELLDAPLEIPIISPIYKMITKGDTLSCLDLVSLVAAIPGTIIFKMLTSHTPYPNNSYTRSLNGLAGNSSERLVPEALGCLETHGQRRVLDTVSQLRKCGLDSVLSLPQLVVCGDQSAGKSSVLEALTEIPFPRKDNLCTRVIPDPERSAEEQKSIKAFRETITSFDQLPQVMAKVTELMGIDRAEDHEGSNDHHRRAFARDVLSVEIEGPNRPQLTVVDLPGIVQSQTKDTTQADVDMTVEITESYISQPRTICLAVISATNDYANQPILNKVRQFDPKGERTLGIITKPDRLPSGSDTESQFFRLAKNEDIYFELGWHILKNRSFEEAEFSIQERNSSESTYFRKSIFGTLPPTHVGISSLVSRLSRLLFSHVQQALPRLQEELDEALENNRKEISVMGEPRTSPEECKMFLTRLGLNLYEICKAAVNGHYEGQYFISEGKGSHAQRLALNRRLRAAIQLMNQKFAEEVRLNGHKYHVRGIEGNALSTRQVDTKPPDEEPSEDDQEVLSEKVVTNLNCRPFTKIKRPQKLSRRKAITWVNDVVIRARGQELLGNFNPLVIAELFWEQSSKWHLFAKAHIDEVSGVCQHFLESVLKYKAPLDVFHRLWPTVSEKIKMRHRDALEELDKVLKDTRSYVINYNHYYTDTIKKRQSERRKNHMSECIEKATQYKNLPGCHSDHKFPDIDIGQALGLFSDRIDPNMDNHSSEEVLDCLFAIYKVYQKLFIANVTIQVIERHVVHDLELIFCPLTVAKLSDSEAVALASEPSAIERQREFLIGRIAKLEQGREILGEVMSSNI</sequence>
<evidence type="ECO:0000259" key="5">
    <source>
        <dbReference type="PROSITE" id="PS51718"/>
    </source>
</evidence>
<dbReference type="PROSITE" id="PS51718">
    <property type="entry name" value="G_DYNAMIN_2"/>
    <property type="match status" value="1"/>
</dbReference>
<dbReference type="GO" id="GO:0005525">
    <property type="term" value="F:GTP binding"/>
    <property type="evidence" value="ECO:0007669"/>
    <property type="project" value="InterPro"/>
</dbReference>
<dbReference type="Pfam" id="PF01031">
    <property type="entry name" value="Dynamin_M"/>
    <property type="match status" value="1"/>
</dbReference>
<evidence type="ECO:0000313" key="6">
    <source>
        <dbReference type="EMBL" id="KAF5863572.1"/>
    </source>
</evidence>
<keyword evidence="1" id="KW-0547">Nucleotide-binding</keyword>
<dbReference type="InterPro" id="IPR030381">
    <property type="entry name" value="G_DYNAMIN_dom"/>
</dbReference>
<dbReference type="InterPro" id="IPR000375">
    <property type="entry name" value="Dynamin_stalk"/>
</dbReference>
<dbReference type="InterPro" id="IPR001401">
    <property type="entry name" value="Dynamin_GTPase"/>
</dbReference>
<dbReference type="SUPFAM" id="SSF52540">
    <property type="entry name" value="P-loop containing nucleoside triphosphate hydrolases"/>
    <property type="match status" value="1"/>
</dbReference>
<dbReference type="GO" id="GO:0048312">
    <property type="term" value="P:intracellular distribution of mitochondria"/>
    <property type="evidence" value="ECO:0007669"/>
    <property type="project" value="TreeGrafter"/>
</dbReference>